<proteinExistence type="predicted"/>
<dbReference type="EMBL" id="UINC01203756">
    <property type="protein sequence ID" value="SVE24157.1"/>
    <property type="molecule type" value="Genomic_DNA"/>
</dbReference>
<name>A0A383BVF8_9ZZZZ</name>
<protein>
    <submittedName>
        <fullName evidence="2">Uncharacterized protein</fullName>
    </submittedName>
</protein>
<organism evidence="2">
    <name type="scientific">marine metagenome</name>
    <dbReference type="NCBI Taxonomy" id="408172"/>
    <lineage>
        <taxon>unclassified sequences</taxon>
        <taxon>metagenomes</taxon>
        <taxon>ecological metagenomes</taxon>
    </lineage>
</organism>
<evidence type="ECO:0000313" key="2">
    <source>
        <dbReference type="EMBL" id="SVE24157.1"/>
    </source>
</evidence>
<sequence length="230" mass="27227">MGADAYSVIELKMIEQILSETDDDRKRMFEEAAGINKYKQQRRSTLRKFDAVRQDLDRVDDIAQEVKQKVNGLNLQLKRFKRHEKLSDELKEKEVALAFIRVHDYESDISPLRKRVLEFTHLKNEKATDTSQHEKELIHLKNIYSEQQTELNSLQSALRKMEKERGSFRHNILVWSEQEKATEATIQRLQREGESNVQKKVHLKGQIKHFNRELSVLDPQVDQQLKKYKS</sequence>
<accession>A0A383BVF8</accession>
<keyword evidence="1" id="KW-0175">Coiled coil</keyword>
<feature type="non-terminal residue" evidence="2">
    <location>
        <position position="230"/>
    </location>
</feature>
<evidence type="ECO:0000256" key="1">
    <source>
        <dbReference type="SAM" id="Coils"/>
    </source>
</evidence>
<dbReference type="Gene3D" id="6.10.140.1720">
    <property type="match status" value="1"/>
</dbReference>
<dbReference type="AlphaFoldDB" id="A0A383BVF8"/>
<gene>
    <name evidence="2" type="ORF">METZ01_LOCUS477011</name>
</gene>
<reference evidence="2" key="1">
    <citation type="submission" date="2018-05" db="EMBL/GenBank/DDBJ databases">
        <authorList>
            <person name="Lanie J.A."/>
            <person name="Ng W.-L."/>
            <person name="Kazmierczak K.M."/>
            <person name="Andrzejewski T.M."/>
            <person name="Davidsen T.M."/>
            <person name="Wayne K.J."/>
            <person name="Tettelin H."/>
            <person name="Glass J.I."/>
            <person name="Rusch D."/>
            <person name="Podicherti R."/>
            <person name="Tsui H.-C.T."/>
            <person name="Winkler M.E."/>
        </authorList>
    </citation>
    <scope>NUCLEOTIDE SEQUENCE</scope>
</reference>
<feature type="coiled-coil region" evidence="1">
    <location>
        <begin position="144"/>
        <end position="171"/>
    </location>
</feature>